<dbReference type="EMBL" id="JBHUHV010000017">
    <property type="protein sequence ID" value="MFD2066153.1"/>
    <property type="molecule type" value="Genomic_DNA"/>
</dbReference>
<feature type="signal peptide" evidence="1">
    <location>
        <begin position="1"/>
        <end position="22"/>
    </location>
</feature>
<protein>
    <submittedName>
        <fullName evidence="2">LamG domain-containing protein</fullName>
    </submittedName>
</protein>
<dbReference type="Proteomes" id="UP001597369">
    <property type="component" value="Unassembled WGS sequence"/>
</dbReference>
<evidence type="ECO:0000313" key="2">
    <source>
        <dbReference type="EMBL" id="MFD2066153.1"/>
    </source>
</evidence>
<dbReference type="InterPro" id="IPR013320">
    <property type="entry name" value="ConA-like_dom_sf"/>
</dbReference>
<proteinExistence type="predicted"/>
<evidence type="ECO:0000313" key="3">
    <source>
        <dbReference type="Proteomes" id="UP001597369"/>
    </source>
</evidence>
<organism evidence="2 3">
    <name type="scientific">Pontibacter silvestris</name>
    <dbReference type="NCBI Taxonomy" id="2305183"/>
    <lineage>
        <taxon>Bacteria</taxon>
        <taxon>Pseudomonadati</taxon>
        <taxon>Bacteroidota</taxon>
        <taxon>Cytophagia</taxon>
        <taxon>Cytophagales</taxon>
        <taxon>Hymenobacteraceae</taxon>
        <taxon>Pontibacter</taxon>
    </lineage>
</organism>
<sequence>MLRTLLVTTLLIVKLVEANAQADTETWHLNSIKAVGGHAVTIWGNPKVTKAGKEKAIAFDGEDDGVLVNANPIAGTEEFSIEVLLKPYDVYPKNVEQLFLHIQDPENENRRILIELRLNDQKQWYADFFMRTDKASLTLIDSTKTHPVNEWATVKLVYKDKQMKGYVNGVEELTGQIEYLPINRSAKTSLGTRMDKRSWFNGAVKAVKFSHQALPE</sequence>
<evidence type="ECO:0000256" key="1">
    <source>
        <dbReference type="SAM" id="SignalP"/>
    </source>
</evidence>
<name>A0ABW4WTS2_9BACT</name>
<comment type="caution">
    <text evidence="2">The sequence shown here is derived from an EMBL/GenBank/DDBJ whole genome shotgun (WGS) entry which is preliminary data.</text>
</comment>
<keyword evidence="1" id="KW-0732">Signal</keyword>
<dbReference type="Pfam" id="PF13385">
    <property type="entry name" value="Laminin_G_3"/>
    <property type="match status" value="1"/>
</dbReference>
<keyword evidence="3" id="KW-1185">Reference proteome</keyword>
<reference evidence="3" key="1">
    <citation type="journal article" date="2019" name="Int. J. Syst. Evol. Microbiol.">
        <title>The Global Catalogue of Microorganisms (GCM) 10K type strain sequencing project: providing services to taxonomists for standard genome sequencing and annotation.</title>
        <authorList>
            <consortium name="The Broad Institute Genomics Platform"/>
            <consortium name="The Broad Institute Genome Sequencing Center for Infectious Disease"/>
            <person name="Wu L."/>
            <person name="Ma J."/>
        </authorList>
    </citation>
    <scope>NUCLEOTIDE SEQUENCE [LARGE SCALE GENOMIC DNA]</scope>
    <source>
        <strain evidence="3">JCM 16545</strain>
    </source>
</reference>
<gene>
    <name evidence="2" type="ORF">ACFSKU_04610</name>
</gene>
<feature type="chain" id="PRO_5046793998" evidence="1">
    <location>
        <begin position="23"/>
        <end position="216"/>
    </location>
</feature>
<accession>A0ABW4WTS2</accession>
<dbReference type="Gene3D" id="2.60.120.200">
    <property type="match status" value="1"/>
</dbReference>
<dbReference type="SUPFAM" id="SSF49899">
    <property type="entry name" value="Concanavalin A-like lectins/glucanases"/>
    <property type="match status" value="1"/>
</dbReference>
<dbReference type="RefSeq" id="WP_229961418.1">
    <property type="nucleotide sequence ID" value="NZ_JAJJWI010000012.1"/>
</dbReference>